<feature type="domain" description="Helicase-associated" evidence="1">
    <location>
        <begin position="39"/>
        <end position="99"/>
    </location>
</feature>
<evidence type="ECO:0000259" key="1">
    <source>
        <dbReference type="Pfam" id="PF03457"/>
    </source>
</evidence>
<dbReference type="RefSeq" id="WP_380226679.1">
    <property type="nucleotide sequence ID" value="NZ_JBHSOF010000022.1"/>
</dbReference>
<sequence length="147" mass="16592">MYPLGHWVSEQRKAYAAGRMEGGRVERLELLGMVWDPLDAVWEENLAACREYFEHHGTLAAPRTATALDRQVGQWLSNQRRPGVLAGRTERVEALGAIDPDWNPGWPLEWQRHYAAVRVCVQGGAKLSDLLPGVTIHGLDVGRWLER</sequence>
<keyword evidence="3" id="KW-1185">Reference proteome</keyword>
<dbReference type="Pfam" id="PF03457">
    <property type="entry name" value="HA"/>
    <property type="match status" value="2"/>
</dbReference>
<proteinExistence type="predicted"/>
<organism evidence="2 3">
    <name type="scientific">Kitasatospora misakiensis</name>
    <dbReference type="NCBI Taxonomy" id="67330"/>
    <lineage>
        <taxon>Bacteria</taxon>
        <taxon>Bacillati</taxon>
        <taxon>Actinomycetota</taxon>
        <taxon>Actinomycetes</taxon>
        <taxon>Kitasatosporales</taxon>
        <taxon>Streptomycetaceae</taxon>
        <taxon>Kitasatospora</taxon>
    </lineage>
</organism>
<dbReference type="PANTHER" id="PTHR33418">
    <property type="entry name" value="HELICASE-ASSOCIATED"/>
    <property type="match status" value="1"/>
</dbReference>
<evidence type="ECO:0000313" key="2">
    <source>
        <dbReference type="EMBL" id="MFC5664989.1"/>
    </source>
</evidence>
<dbReference type="PANTHER" id="PTHR33418:SF1">
    <property type="entry name" value="HELICASE-ASSOCIATED DOMAIN-CONTAINING PROTEIN"/>
    <property type="match status" value="1"/>
</dbReference>
<gene>
    <name evidence="2" type="ORF">ACFP3U_18635</name>
</gene>
<feature type="domain" description="Helicase-associated" evidence="1">
    <location>
        <begin position="2"/>
        <end position="33"/>
    </location>
</feature>
<comment type="caution">
    <text evidence="2">The sequence shown here is derived from an EMBL/GenBank/DDBJ whole genome shotgun (WGS) entry which is preliminary data.</text>
</comment>
<protein>
    <submittedName>
        <fullName evidence="2">Helicase associated domain-containing protein</fullName>
    </submittedName>
</protein>
<dbReference type="Gene3D" id="6.10.140.530">
    <property type="match status" value="2"/>
</dbReference>
<dbReference type="InterPro" id="IPR005114">
    <property type="entry name" value="Helicase_assoc"/>
</dbReference>
<dbReference type="Proteomes" id="UP001595975">
    <property type="component" value="Unassembled WGS sequence"/>
</dbReference>
<evidence type="ECO:0000313" key="3">
    <source>
        <dbReference type="Proteomes" id="UP001595975"/>
    </source>
</evidence>
<name>A0ABW0X6Y1_9ACTN</name>
<dbReference type="EMBL" id="JBHSOF010000022">
    <property type="protein sequence ID" value="MFC5664989.1"/>
    <property type="molecule type" value="Genomic_DNA"/>
</dbReference>
<accession>A0ABW0X6Y1</accession>
<reference evidence="3" key="1">
    <citation type="journal article" date="2019" name="Int. J. Syst. Evol. Microbiol.">
        <title>The Global Catalogue of Microorganisms (GCM) 10K type strain sequencing project: providing services to taxonomists for standard genome sequencing and annotation.</title>
        <authorList>
            <consortium name="The Broad Institute Genomics Platform"/>
            <consortium name="The Broad Institute Genome Sequencing Center for Infectious Disease"/>
            <person name="Wu L."/>
            <person name="Ma J."/>
        </authorList>
    </citation>
    <scope>NUCLEOTIDE SEQUENCE [LARGE SCALE GENOMIC DNA]</scope>
    <source>
        <strain evidence="3">CGMCC 4.1437</strain>
    </source>
</reference>